<comment type="similarity">
    <text evidence="3">Belongs to the COPE family.</text>
</comment>
<protein>
    <recommendedName>
        <fullName evidence="14">Coatomer subunit epsilon</fullName>
    </recommendedName>
</protein>
<dbReference type="GO" id="GO:0030126">
    <property type="term" value="C:COPI vesicle coat"/>
    <property type="evidence" value="ECO:0007669"/>
    <property type="project" value="TreeGrafter"/>
</dbReference>
<dbReference type="RefSeq" id="XP_064851471.1">
    <property type="nucleotide sequence ID" value="XM_064995399.1"/>
</dbReference>
<dbReference type="AlphaFoldDB" id="A0AAV5QIN1"/>
<keyword evidence="9" id="KW-0472">Membrane</keyword>
<dbReference type="GeneID" id="90072450"/>
<dbReference type="GO" id="GO:0005198">
    <property type="term" value="F:structural molecule activity"/>
    <property type="evidence" value="ECO:0007669"/>
    <property type="project" value="InterPro"/>
</dbReference>
<dbReference type="GO" id="GO:0006891">
    <property type="term" value="P:intra-Golgi vesicle-mediated transport"/>
    <property type="evidence" value="ECO:0007669"/>
    <property type="project" value="TreeGrafter"/>
</dbReference>
<reference evidence="11" key="2">
    <citation type="submission" date="2023-06" db="EMBL/GenBank/DDBJ databases">
        <authorList>
            <person name="Mure A."/>
            <person name="Hattori Y."/>
        </authorList>
    </citation>
    <scope>NUCLEOTIDE SEQUENCE</scope>
    <source>
        <strain evidence="11">SC-9</strain>
    </source>
</reference>
<reference evidence="11 13" key="1">
    <citation type="journal article" date="2023" name="Elife">
        <title>Identification of key yeast species and microbe-microbe interactions impacting larval growth of Drosophila in the wild.</title>
        <authorList>
            <person name="Mure A."/>
            <person name="Sugiura Y."/>
            <person name="Maeda R."/>
            <person name="Honda K."/>
            <person name="Sakurai N."/>
            <person name="Takahashi Y."/>
            <person name="Watada M."/>
            <person name="Katoh T."/>
            <person name="Gotoh A."/>
            <person name="Gotoh Y."/>
            <person name="Taniguchi I."/>
            <person name="Nakamura K."/>
            <person name="Hayashi T."/>
            <person name="Katayama T."/>
            <person name="Uemura T."/>
            <person name="Hattori Y."/>
        </authorList>
    </citation>
    <scope>NUCLEOTIDE SEQUENCE [LARGE SCALE GENOMIC DNA]</scope>
    <source>
        <strain evidence="11 13">SC-9</strain>
    </source>
</reference>
<comment type="subcellular location">
    <subcellularLocation>
        <location evidence="2">Cytoplasmic vesicle</location>
        <location evidence="2">COPI-coated vesicle membrane</location>
        <topology evidence="2">Peripheral membrane protein</topology>
        <orientation evidence="2">Cytoplasmic side</orientation>
    </subcellularLocation>
    <subcellularLocation>
        <location evidence="1">Golgi apparatus membrane</location>
        <topology evidence="1">Peripheral membrane protein</topology>
        <orientation evidence="1">Cytoplasmic side</orientation>
    </subcellularLocation>
</comment>
<evidence type="ECO:0000256" key="7">
    <source>
        <dbReference type="ARBA" id="ARBA00022927"/>
    </source>
</evidence>
<dbReference type="GO" id="GO:0015031">
    <property type="term" value="P:protein transport"/>
    <property type="evidence" value="ECO:0007669"/>
    <property type="project" value="UniProtKB-KW"/>
</dbReference>
<evidence type="ECO:0000256" key="3">
    <source>
        <dbReference type="ARBA" id="ARBA00008827"/>
    </source>
</evidence>
<evidence type="ECO:0000256" key="9">
    <source>
        <dbReference type="ARBA" id="ARBA00023136"/>
    </source>
</evidence>
<keyword evidence="10" id="KW-0968">Cytoplasmic vesicle</keyword>
<dbReference type="PANTHER" id="PTHR10805">
    <property type="entry name" value="COATOMER SUBUNIT EPSILON"/>
    <property type="match status" value="1"/>
</dbReference>
<evidence type="ECO:0000313" key="12">
    <source>
        <dbReference type="EMBL" id="GMM34479.1"/>
    </source>
</evidence>
<evidence type="ECO:0000256" key="8">
    <source>
        <dbReference type="ARBA" id="ARBA00023034"/>
    </source>
</evidence>
<evidence type="ECO:0000256" key="2">
    <source>
        <dbReference type="ARBA" id="ARBA00004347"/>
    </source>
</evidence>
<evidence type="ECO:0000256" key="1">
    <source>
        <dbReference type="ARBA" id="ARBA00004255"/>
    </source>
</evidence>
<keyword evidence="7" id="KW-0653">Protein transport</keyword>
<evidence type="ECO:0000256" key="4">
    <source>
        <dbReference type="ARBA" id="ARBA00022448"/>
    </source>
</evidence>
<proteinExistence type="inferred from homology"/>
<accession>A0AAV5QIN1</accession>
<dbReference type="GO" id="GO:0006890">
    <property type="term" value="P:retrograde vesicle-mediated transport, Golgi to endoplasmic reticulum"/>
    <property type="evidence" value="ECO:0007669"/>
    <property type="project" value="InterPro"/>
</dbReference>
<sequence length="306" mass="34738">MSSEELFAIRNQFYSSQYSEVISNHDIDNVTTNEIKQYILRSYLALGQYSKVIELANNEPELAGLVYYSKYLSGDQSIADEFVSYAKSNKPSLLTQILAAIVLVKQYQRYDDAIELLTSDINMENHDELNLEVFSVIVQIYLLQDALPKAKNFLKKFSHLNINDSVVYNYSDALVSLVQGGSTATQHAFYFFEEISHSSRSLKNLTFMMVVHLLLNHVPESSEIMEQIDELIANDDSLKADEHYLTYLINKAKVLIINNQGSEALQLINNEILSTADQSHPYVVDYNDKIALFDGVVDKYAAQISN</sequence>
<dbReference type="Gene3D" id="1.25.40.10">
    <property type="entry name" value="Tetratricopeptide repeat domain"/>
    <property type="match status" value="1"/>
</dbReference>
<dbReference type="Proteomes" id="UP001360560">
    <property type="component" value="Unassembled WGS sequence"/>
</dbReference>
<keyword evidence="6" id="KW-0931">ER-Golgi transport</keyword>
<dbReference type="InterPro" id="IPR011990">
    <property type="entry name" value="TPR-like_helical_dom_sf"/>
</dbReference>
<evidence type="ECO:0000313" key="13">
    <source>
        <dbReference type="Proteomes" id="UP001360560"/>
    </source>
</evidence>
<evidence type="ECO:0000313" key="11">
    <source>
        <dbReference type="EMBL" id="GMM34471.1"/>
    </source>
</evidence>
<dbReference type="EMBL" id="BTFZ01000002">
    <property type="protein sequence ID" value="GMM34479.1"/>
    <property type="molecule type" value="Genomic_DNA"/>
</dbReference>
<dbReference type="Pfam" id="PF04733">
    <property type="entry name" value="Coatomer_E"/>
    <property type="match status" value="1"/>
</dbReference>
<evidence type="ECO:0000256" key="6">
    <source>
        <dbReference type="ARBA" id="ARBA00022892"/>
    </source>
</evidence>
<keyword evidence="4" id="KW-0813">Transport</keyword>
<dbReference type="EMBL" id="BTFZ01000002">
    <property type="protein sequence ID" value="GMM34471.1"/>
    <property type="molecule type" value="Genomic_DNA"/>
</dbReference>
<dbReference type="PANTHER" id="PTHR10805:SF0">
    <property type="entry name" value="COATOMER SUBUNIT EPSILON"/>
    <property type="match status" value="1"/>
</dbReference>
<dbReference type="GO" id="GO:0000139">
    <property type="term" value="C:Golgi membrane"/>
    <property type="evidence" value="ECO:0007669"/>
    <property type="project" value="UniProtKB-SubCell"/>
</dbReference>
<evidence type="ECO:0000256" key="5">
    <source>
        <dbReference type="ARBA" id="ARBA00022490"/>
    </source>
</evidence>
<gene>
    <name evidence="11" type="ORF">DASC09_017960</name>
    <name evidence="12" type="ORF">DASC09_018040</name>
</gene>
<organism evidence="11 13">
    <name type="scientific">Saccharomycopsis crataegensis</name>
    <dbReference type="NCBI Taxonomy" id="43959"/>
    <lineage>
        <taxon>Eukaryota</taxon>
        <taxon>Fungi</taxon>
        <taxon>Dikarya</taxon>
        <taxon>Ascomycota</taxon>
        <taxon>Saccharomycotina</taxon>
        <taxon>Saccharomycetes</taxon>
        <taxon>Saccharomycopsidaceae</taxon>
        <taxon>Saccharomycopsis</taxon>
    </lineage>
</organism>
<evidence type="ECO:0008006" key="14">
    <source>
        <dbReference type="Google" id="ProtNLM"/>
    </source>
</evidence>
<dbReference type="InterPro" id="IPR006822">
    <property type="entry name" value="Coatomer_esu"/>
</dbReference>
<keyword evidence="8" id="KW-0333">Golgi apparatus</keyword>
<name>A0AAV5QIN1_9ASCO</name>
<dbReference type="GO" id="GO:0006888">
    <property type="term" value="P:endoplasmic reticulum to Golgi vesicle-mediated transport"/>
    <property type="evidence" value="ECO:0007669"/>
    <property type="project" value="TreeGrafter"/>
</dbReference>
<comment type="caution">
    <text evidence="11">The sequence shown here is derived from an EMBL/GenBank/DDBJ whole genome shotgun (WGS) entry which is preliminary data.</text>
</comment>
<evidence type="ECO:0000256" key="10">
    <source>
        <dbReference type="ARBA" id="ARBA00023329"/>
    </source>
</evidence>
<keyword evidence="5" id="KW-0963">Cytoplasm</keyword>
<keyword evidence="13" id="KW-1185">Reference proteome</keyword>